<dbReference type="AlphaFoldDB" id="A0A6J6UDX6"/>
<proteinExistence type="predicted"/>
<organism evidence="1">
    <name type="scientific">freshwater metagenome</name>
    <dbReference type="NCBI Taxonomy" id="449393"/>
    <lineage>
        <taxon>unclassified sequences</taxon>
        <taxon>metagenomes</taxon>
        <taxon>ecological metagenomes</taxon>
    </lineage>
</organism>
<gene>
    <name evidence="1" type="ORF">UFOPK2766_01975</name>
</gene>
<name>A0A6J6UDX6_9ZZZZ</name>
<dbReference type="Gene3D" id="2.30.110.10">
    <property type="entry name" value="Electron Transport, Fmn-binding Protein, Chain A"/>
    <property type="match status" value="1"/>
</dbReference>
<evidence type="ECO:0000313" key="1">
    <source>
        <dbReference type="EMBL" id="CAB4756883.1"/>
    </source>
</evidence>
<protein>
    <submittedName>
        <fullName evidence="1">Unannotated protein</fullName>
    </submittedName>
</protein>
<accession>A0A6J6UDX6</accession>
<dbReference type="InterPro" id="IPR012349">
    <property type="entry name" value="Split_barrel_FMN-bd"/>
</dbReference>
<sequence length="141" mass="15396">MSNEAVSYDWAGLEVLTFDDCLERLSLASVGRIGFIDGGSPSILPVNFALSGLSIVFRSGYGSKLSVGIALQPVCFEIDSWDSLDHTGWSVLAKGFAAEVISAEEIEQLSTLSVRPWSHPELREIWVRILVEELTGRQIAP</sequence>
<dbReference type="InterPro" id="IPR024747">
    <property type="entry name" value="Pyridox_Oxase-rel"/>
</dbReference>
<dbReference type="SUPFAM" id="SSF50475">
    <property type="entry name" value="FMN-binding split barrel"/>
    <property type="match status" value="1"/>
</dbReference>
<reference evidence="1" key="1">
    <citation type="submission" date="2020-05" db="EMBL/GenBank/DDBJ databases">
        <authorList>
            <person name="Chiriac C."/>
            <person name="Salcher M."/>
            <person name="Ghai R."/>
            <person name="Kavagutti S V."/>
        </authorList>
    </citation>
    <scope>NUCLEOTIDE SEQUENCE</scope>
</reference>
<dbReference type="Pfam" id="PF12900">
    <property type="entry name" value="Pyridox_ox_2"/>
    <property type="match status" value="1"/>
</dbReference>
<dbReference type="EMBL" id="CAEZYU010000118">
    <property type="protein sequence ID" value="CAB4756883.1"/>
    <property type="molecule type" value="Genomic_DNA"/>
</dbReference>